<dbReference type="Proteomes" id="UP001431783">
    <property type="component" value="Unassembled WGS sequence"/>
</dbReference>
<feature type="compositionally biased region" description="Basic residues" evidence="1">
    <location>
        <begin position="7"/>
        <end position="20"/>
    </location>
</feature>
<feature type="region of interest" description="Disordered" evidence="1">
    <location>
        <begin position="1"/>
        <end position="50"/>
    </location>
</feature>
<gene>
    <name evidence="2" type="ORF">WA026_003984</name>
</gene>
<accession>A0AAW1UDS2</accession>
<name>A0AAW1UDS2_9CUCU</name>
<dbReference type="EMBL" id="JARQZJ010000061">
    <property type="protein sequence ID" value="KAK9879135.1"/>
    <property type="molecule type" value="Genomic_DNA"/>
</dbReference>
<comment type="caution">
    <text evidence="2">The sequence shown here is derived from an EMBL/GenBank/DDBJ whole genome shotgun (WGS) entry which is preliminary data.</text>
</comment>
<dbReference type="AlphaFoldDB" id="A0AAW1UDS2"/>
<organism evidence="2 3">
    <name type="scientific">Henosepilachna vigintioctopunctata</name>
    <dbReference type="NCBI Taxonomy" id="420089"/>
    <lineage>
        <taxon>Eukaryota</taxon>
        <taxon>Metazoa</taxon>
        <taxon>Ecdysozoa</taxon>
        <taxon>Arthropoda</taxon>
        <taxon>Hexapoda</taxon>
        <taxon>Insecta</taxon>
        <taxon>Pterygota</taxon>
        <taxon>Neoptera</taxon>
        <taxon>Endopterygota</taxon>
        <taxon>Coleoptera</taxon>
        <taxon>Polyphaga</taxon>
        <taxon>Cucujiformia</taxon>
        <taxon>Coccinelloidea</taxon>
        <taxon>Coccinellidae</taxon>
        <taxon>Epilachninae</taxon>
        <taxon>Epilachnini</taxon>
        <taxon>Henosepilachna</taxon>
    </lineage>
</organism>
<evidence type="ECO:0000313" key="2">
    <source>
        <dbReference type="EMBL" id="KAK9879135.1"/>
    </source>
</evidence>
<proteinExistence type="predicted"/>
<evidence type="ECO:0000256" key="1">
    <source>
        <dbReference type="SAM" id="MobiDB-lite"/>
    </source>
</evidence>
<keyword evidence="3" id="KW-1185">Reference proteome</keyword>
<sequence>MKNAGRVGHRREKNKKQWKKNRTEESSAGSDEQGVQIGTHEKQPKFGSPVGSGALIPGVMDVGDNALSSIPVRNNAALPVIHSRLTPHRPTPIYSFLGVENAPLDLVLIFDARLVLHL</sequence>
<evidence type="ECO:0000313" key="3">
    <source>
        <dbReference type="Proteomes" id="UP001431783"/>
    </source>
</evidence>
<protein>
    <submittedName>
        <fullName evidence="2">Uncharacterized protein</fullName>
    </submittedName>
</protein>
<reference evidence="2 3" key="1">
    <citation type="submission" date="2023-03" db="EMBL/GenBank/DDBJ databases">
        <title>Genome insight into feeding habits of ladybird beetles.</title>
        <authorList>
            <person name="Li H.-S."/>
            <person name="Huang Y.-H."/>
            <person name="Pang H."/>
        </authorList>
    </citation>
    <scope>NUCLEOTIDE SEQUENCE [LARGE SCALE GENOMIC DNA]</scope>
    <source>
        <strain evidence="2">SYSU_2023b</strain>
        <tissue evidence="2">Whole body</tissue>
    </source>
</reference>